<protein>
    <submittedName>
        <fullName evidence="2">Uncharacterized protein</fullName>
    </submittedName>
</protein>
<feature type="compositionally biased region" description="Low complexity" evidence="1">
    <location>
        <begin position="66"/>
        <end position="84"/>
    </location>
</feature>
<dbReference type="AlphaFoldDB" id="A0A803MM70"/>
<reference evidence="2" key="1">
    <citation type="journal article" date="2017" name="Nature">
        <title>The genome of Chenopodium quinoa.</title>
        <authorList>
            <person name="Jarvis D.E."/>
            <person name="Ho Y.S."/>
            <person name="Lightfoot D.J."/>
            <person name="Schmoeckel S.M."/>
            <person name="Li B."/>
            <person name="Borm T.J.A."/>
            <person name="Ohyanagi H."/>
            <person name="Mineta K."/>
            <person name="Michell C.T."/>
            <person name="Saber N."/>
            <person name="Kharbatia N.M."/>
            <person name="Rupper R.R."/>
            <person name="Sharp A.R."/>
            <person name="Dally N."/>
            <person name="Boughton B.A."/>
            <person name="Woo Y.H."/>
            <person name="Gao G."/>
            <person name="Schijlen E.G.W.M."/>
            <person name="Guo X."/>
            <person name="Momin A.A."/>
            <person name="Negrao S."/>
            <person name="Al-Babili S."/>
            <person name="Gehring C."/>
            <person name="Roessner U."/>
            <person name="Jung C."/>
            <person name="Murphy K."/>
            <person name="Arold S.T."/>
            <person name="Gojobori T."/>
            <person name="van der Linden C.G."/>
            <person name="van Loo E.N."/>
            <person name="Jellen E.N."/>
            <person name="Maughan P.J."/>
            <person name="Tester M."/>
        </authorList>
    </citation>
    <scope>NUCLEOTIDE SEQUENCE [LARGE SCALE GENOMIC DNA]</scope>
    <source>
        <strain evidence="2">cv. PI 614886</strain>
    </source>
</reference>
<dbReference type="Gramene" id="AUR62032032-RA">
    <property type="protein sequence ID" value="AUR62032032-RA:cds"/>
    <property type="gene ID" value="AUR62032032"/>
</dbReference>
<evidence type="ECO:0000313" key="2">
    <source>
        <dbReference type="EnsemblPlants" id="AUR62032032-RA:cds"/>
    </source>
</evidence>
<keyword evidence="3" id="KW-1185">Reference proteome</keyword>
<name>A0A803MM70_CHEQI</name>
<dbReference type="EnsemblPlants" id="AUR62032032-RA">
    <property type="protein sequence ID" value="AUR62032032-RA:cds"/>
    <property type="gene ID" value="AUR62032032"/>
</dbReference>
<reference evidence="2" key="2">
    <citation type="submission" date="2021-03" db="UniProtKB">
        <authorList>
            <consortium name="EnsemblPlants"/>
        </authorList>
    </citation>
    <scope>IDENTIFICATION</scope>
</reference>
<organism evidence="2 3">
    <name type="scientific">Chenopodium quinoa</name>
    <name type="common">Quinoa</name>
    <dbReference type="NCBI Taxonomy" id="63459"/>
    <lineage>
        <taxon>Eukaryota</taxon>
        <taxon>Viridiplantae</taxon>
        <taxon>Streptophyta</taxon>
        <taxon>Embryophyta</taxon>
        <taxon>Tracheophyta</taxon>
        <taxon>Spermatophyta</taxon>
        <taxon>Magnoliopsida</taxon>
        <taxon>eudicotyledons</taxon>
        <taxon>Gunneridae</taxon>
        <taxon>Pentapetalae</taxon>
        <taxon>Caryophyllales</taxon>
        <taxon>Chenopodiaceae</taxon>
        <taxon>Chenopodioideae</taxon>
        <taxon>Atripliceae</taxon>
        <taxon>Chenopodium</taxon>
    </lineage>
</organism>
<dbReference type="Proteomes" id="UP000596660">
    <property type="component" value="Unplaced"/>
</dbReference>
<evidence type="ECO:0000313" key="3">
    <source>
        <dbReference type="Proteomes" id="UP000596660"/>
    </source>
</evidence>
<sequence>MDCVEAQEVFTPMEISHPPMKGHDKCETTPNLAQEDLTMDMVDQVSKCESTSVPLLVAPVCNPVKSAASPNNSSSQNLMSLASSRHSRARRKSQSLRNLTSSVFTNSLFCRISDSKRKASYPTEIVWLPNRKLLYDSTPNVLMCNLVLC</sequence>
<feature type="compositionally biased region" description="Basic residues" evidence="1">
    <location>
        <begin position="85"/>
        <end position="94"/>
    </location>
</feature>
<evidence type="ECO:0000256" key="1">
    <source>
        <dbReference type="SAM" id="MobiDB-lite"/>
    </source>
</evidence>
<proteinExistence type="predicted"/>
<feature type="region of interest" description="Disordered" evidence="1">
    <location>
        <begin position="66"/>
        <end position="96"/>
    </location>
</feature>
<accession>A0A803MM70</accession>